<dbReference type="Proteomes" id="UP001177023">
    <property type="component" value="Unassembled WGS sequence"/>
</dbReference>
<evidence type="ECO:0000313" key="5">
    <source>
        <dbReference type="Proteomes" id="UP001177023"/>
    </source>
</evidence>
<accession>A0AA36GB36</accession>
<name>A0AA36GB36_9BILA</name>
<comment type="caution">
    <text evidence="4">The sequence shown here is derived from an EMBL/GenBank/DDBJ whole genome shotgun (WGS) entry which is preliminary data.</text>
</comment>
<evidence type="ECO:0000256" key="1">
    <source>
        <dbReference type="ARBA" id="ARBA00010624"/>
    </source>
</evidence>
<protein>
    <recommendedName>
        <fullName evidence="2">Cleavage and polyadenylation specificity factor subunit 2</fullName>
    </recommendedName>
    <alternativeName>
        <fullName evidence="2">Cleavage and polyadenylation specificity factor 100 kDa subunit</fullName>
    </alternativeName>
</protein>
<proteinExistence type="inferred from homology"/>
<keyword evidence="2" id="KW-0694">RNA-binding</keyword>
<feature type="non-terminal residue" evidence="4">
    <location>
        <position position="204"/>
    </location>
</feature>
<keyword evidence="2" id="KW-0539">Nucleus</keyword>
<dbReference type="EMBL" id="CATQJA010002709">
    <property type="protein sequence ID" value="CAJ0587014.1"/>
    <property type="molecule type" value="Genomic_DNA"/>
</dbReference>
<dbReference type="InterPro" id="IPR027075">
    <property type="entry name" value="CPSF2"/>
</dbReference>
<evidence type="ECO:0000259" key="3">
    <source>
        <dbReference type="Pfam" id="PF13299"/>
    </source>
</evidence>
<keyword evidence="5" id="KW-1185">Reference proteome</keyword>
<dbReference type="PANTHER" id="PTHR45922:SF1">
    <property type="entry name" value="CLEAVAGE AND POLYADENYLATION SPECIFICITY FACTOR SUBUNIT 2"/>
    <property type="match status" value="1"/>
</dbReference>
<evidence type="ECO:0000313" key="4">
    <source>
        <dbReference type="EMBL" id="CAJ0587014.1"/>
    </source>
</evidence>
<dbReference type="AlphaFoldDB" id="A0AA36GB36"/>
<dbReference type="PANTHER" id="PTHR45922">
    <property type="entry name" value="CLEAVAGE AND POLYADENYLATION SPECIFICITY FACTOR SUBUNIT 2"/>
    <property type="match status" value="1"/>
</dbReference>
<dbReference type="GO" id="GO:0003723">
    <property type="term" value="F:RNA binding"/>
    <property type="evidence" value="ECO:0007669"/>
    <property type="project" value="UniProtKB-KW"/>
</dbReference>
<comment type="subcellular location">
    <subcellularLocation>
        <location evidence="2">Nucleus</location>
    </subcellularLocation>
</comment>
<dbReference type="Pfam" id="PF13299">
    <property type="entry name" value="CPSF100_C"/>
    <property type="match status" value="1"/>
</dbReference>
<dbReference type="InterPro" id="IPR025069">
    <property type="entry name" value="Cpsf2_C"/>
</dbReference>
<comment type="similarity">
    <text evidence="1 2">Belongs to the metallo-beta-lactamase superfamily. RNA-metabolizing metallo-beta-lactamase-like family. CPSF2/YSH1 subfamily.</text>
</comment>
<dbReference type="GO" id="GO:0006398">
    <property type="term" value="P:mRNA 3'-end processing by stem-loop binding and cleavage"/>
    <property type="evidence" value="ECO:0007669"/>
    <property type="project" value="InterPro"/>
</dbReference>
<gene>
    <name evidence="4" type="ORF">MSPICULIGERA_LOCUS24994</name>
</gene>
<evidence type="ECO:0000256" key="2">
    <source>
        <dbReference type="RuleBase" id="RU365006"/>
    </source>
</evidence>
<feature type="domain" description="Cleavage and polyadenylation specificity factor 2 C-terminal" evidence="3">
    <location>
        <begin position="58"/>
        <end position="196"/>
    </location>
</feature>
<reference evidence="4" key="1">
    <citation type="submission" date="2023-06" db="EMBL/GenBank/DDBJ databases">
        <authorList>
            <person name="Delattre M."/>
        </authorList>
    </citation>
    <scope>NUCLEOTIDE SEQUENCE</scope>
    <source>
        <strain evidence="4">AF72</strain>
    </source>
</reference>
<dbReference type="GO" id="GO:0005847">
    <property type="term" value="C:mRNA cleavage and polyadenylation specificity factor complex"/>
    <property type="evidence" value="ECO:0007669"/>
    <property type="project" value="InterPro"/>
</dbReference>
<organism evidence="4 5">
    <name type="scientific">Mesorhabditis spiculigera</name>
    <dbReference type="NCBI Taxonomy" id="96644"/>
    <lineage>
        <taxon>Eukaryota</taxon>
        <taxon>Metazoa</taxon>
        <taxon>Ecdysozoa</taxon>
        <taxon>Nematoda</taxon>
        <taxon>Chromadorea</taxon>
        <taxon>Rhabditida</taxon>
        <taxon>Rhabditina</taxon>
        <taxon>Rhabditomorpha</taxon>
        <taxon>Rhabditoidea</taxon>
        <taxon>Rhabditidae</taxon>
        <taxon>Mesorhabditinae</taxon>
        <taxon>Mesorhabditis</taxon>
    </lineage>
</organism>
<sequence>MLDQVKPRTLILVRGNDEENKHIKDYCAANFADETDVLAPTVGETISLGLNMQFMDIELTDDLCSRIKFKPLNDGGRMAWINARMLTRRRLKEKLPEEMRARYAEGGDEDTIVAEVCPPKLAITHESVYMNEVKLMDLRDEVRKKCDQSLTDKDEMVDLREGRLLIGQRFSMKRVDAGNFFIEGKYGASYFKWREYCVKKFAHA</sequence>
<keyword evidence="2" id="KW-0507">mRNA processing</keyword>